<dbReference type="GO" id="GO:0032934">
    <property type="term" value="F:sterol binding"/>
    <property type="evidence" value="ECO:0007669"/>
    <property type="project" value="InterPro"/>
</dbReference>
<comment type="subunit">
    <text evidence="3">Monomer.</text>
</comment>
<evidence type="ECO:0000256" key="8">
    <source>
        <dbReference type="SAM" id="SignalP"/>
    </source>
</evidence>
<dbReference type="AlphaFoldDB" id="A0A1X2HL27"/>
<proteinExistence type="inferred from homology"/>
<evidence type="ECO:0000259" key="9">
    <source>
        <dbReference type="SMART" id="SM00737"/>
    </source>
</evidence>
<dbReference type="InterPro" id="IPR039670">
    <property type="entry name" value="NPC2-like"/>
</dbReference>
<dbReference type="EMBL" id="MCGN01000002">
    <property type="protein sequence ID" value="ORY99982.1"/>
    <property type="molecule type" value="Genomic_DNA"/>
</dbReference>
<gene>
    <name evidence="10" type="ORF">BCR43DRAFT_484666</name>
</gene>
<dbReference type="PANTHER" id="PTHR11306:SF0">
    <property type="entry name" value="PHOSPHATIDYLGLYCEROL_PHOSPHATIDYLINOSITOL TRANSFER PROTEIN"/>
    <property type="match status" value="1"/>
</dbReference>
<sequence>MRTPFVYTLVAGLFYQTAMGVPIKQQQQAFMAPDQHGEIWSLCGDPSSHTLRAYEDGVSISPAIPQTGQDINVKINGNLLSDVTGGKVSIHLKLLSMIKVDKDLDLCQVLQSDVMKGQECPLSKGDVVLDALAYIPREIPKLPLEGDIRISDQNDNTVTCIHLNFALH</sequence>
<feature type="chain" id="PRO_5013185558" description="Phosphatidylglycerol/phosphatidylinositol transfer protein" evidence="8">
    <location>
        <begin position="21"/>
        <end position="168"/>
    </location>
</feature>
<comment type="similarity">
    <text evidence="2">Belongs to the NPC2 family.</text>
</comment>
<dbReference type="Pfam" id="PF02221">
    <property type="entry name" value="E1_DerP2_DerF2"/>
    <property type="match status" value="1"/>
</dbReference>
<evidence type="ECO:0000256" key="2">
    <source>
        <dbReference type="ARBA" id="ARBA00006370"/>
    </source>
</evidence>
<feature type="domain" description="MD-2-related lipid-recognition" evidence="9">
    <location>
        <begin position="40"/>
        <end position="165"/>
    </location>
</feature>
<dbReference type="SUPFAM" id="SSF81296">
    <property type="entry name" value="E set domains"/>
    <property type="match status" value="1"/>
</dbReference>
<evidence type="ECO:0000256" key="6">
    <source>
        <dbReference type="ARBA" id="ARBA00022729"/>
    </source>
</evidence>
<dbReference type="OrthoDB" id="6409159at2759"/>
<evidence type="ECO:0000256" key="5">
    <source>
        <dbReference type="ARBA" id="ARBA00022448"/>
    </source>
</evidence>
<evidence type="ECO:0000313" key="10">
    <source>
        <dbReference type="EMBL" id="ORY99982.1"/>
    </source>
</evidence>
<accession>A0A1X2HL27</accession>
<keyword evidence="6 8" id="KW-0732">Signal</keyword>
<name>A0A1X2HL27_SYNRA</name>
<comment type="function">
    <text evidence="1">Catalyzes the intermembrane transfer of phosphatidylglycerol and phosphatidylinositol.</text>
</comment>
<keyword evidence="5" id="KW-0813">Transport</keyword>
<protein>
    <recommendedName>
        <fullName evidence="4">Phosphatidylglycerol/phosphatidylinositol transfer protein</fullName>
    </recommendedName>
</protein>
<evidence type="ECO:0000313" key="11">
    <source>
        <dbReference type="Proteomes" id="UP000242180"/>
    </source>
</evidence>
<reference evidence="10 11" key="1">
    <citation type="submission" date="2016-07" db="EMBL/GenBank/DDBJ databases">
        <title>Pervasive Adenine N6-methylation of Active Genes in Fungi.</title>
        <authorList>
            <consortium name="DOE Joint Genome Institute"/>
            <person name="Mondo S.J."/>
            <person name="Dannebaum R.O."/>
            <person name="Kuo R.C."/>
            <person name="Labutti K."/>
            <person name="Haridas S."/>
            <person name="Kuo A."/>
            <person name="Salamov A."/>
            <person name="Ahrendt S.R."/>
            <person name="Lipzen A."/>
            <person name="Sullivan W."/>
            <person name="Andreopoulos W.B."/>
            <person name="Clum A."/>
            <person name="Lindquist E."/>
            <person name="Daum C."/>
            <person name="Ramamoorthy G.K."/>
            <person name="Gryganskyi A."/>
            <person name="Culley D."/>
            <person name="Magnuson J.K."/>
            <person name="James T.Y."/>
            <person name="O'Malley M.A."/>
            <person name="Stajich J.E."/>
            <person name="Spatafora J.W."/>
            <person name="Visel A."/>
            <person name="Grigoriev I.V."/>
        </authorList>
    </citation>
    <scope>NUCLEOTIDE SEQUENCE [LARGE SCALE GENOMIC DNA]</scope>
    <source>
        <strain evidence="10 11">NRRL 2496</strain>
    </source>
</reference>
<dbReference type="Gene3D" id="2.60.40.770">
    <property type="match status" value="1"/>
</dbReference>
<evidence type="ECO:0000256" key="4">
    <source>
        <dbReference type="ARBA" id="ARBA00016056"/>
    </source>
</evidence>
<evidence type="ECO:0000256" key="7">
    <source>
        <dbReference type="ARBA" id="ARBA00023055"/>
    </source>
</evidence>
<evidence type="ECO:0000256" key="1">
    <source>
        <dbReference type="ARBA" id="ARBA00002053"/>
    </source>
</evidence>
<dbReference type="InParanoid" id="A0A1X2HL27"/>
<dbReference type="GO" id="GO:0015918">
    <property type="term" value="P:sterol transport"/>
    <property type="evidence" value="ECO:0007669"/>
    <property type="project" value="InterPro"/>
</dbReference>
<dbReference type="SMART" id="SM00737">
    <property type="entry name" value="ML"/>
    <property type="match status" value="1"/>
</dbReference>
<dbReference type="PANTHER" id="PTHR11306">
    <property type="entry name" value="NIEMANN PICK TYPE C2 PROTEIN NPC2-RELATED"/>
    <property type="match status" value="1"/>
</dbReference>
<dbReference type="InterPro" id="IPR014756">
    <property type="entry name" value="Ig_E-set"/>
</dbReference>
<keyword evidence="7" id="KW-0445">Lipid transport</keyword>
<keyword evidence="11" id="KW-1185">Reference proteome</keyword>
<evidence type="ECO:0000256" key="3">
    <source>
        <dbReference type="ARBA" id="ARBA00011245"/>
    </source>
</evidence>
<dbReference type="Proteomes" id="UP000242180">
    <property type="component" value="Unassembled WGS sequence"/>
</dbReference>
<feature type="signal peptide" evidence="8">
    <location>
        <begin position="1"/>
        <end position="20"/>
    </location>
</feature>
<dbReference type="InterPro" id="IPR003172">
    <property type="entry name" value="ML_dom"/>
</dbReference>
<dbReference type="OMA" id="NTVTCIH"/>
<organism evidence="10 11">
    <name type="scientific">Syncephalastrum racemosum</name>
    <name type="common">Filamentous fungus</name>
    <dbReference type="NCBI Taxonomy" id="13706"/>
    <lineage>
        <taxon>Eukaryota</taxon>
        <taxon>Fungi</taxon>
        <taxon>Fungi incertae sedis</taxon>
        <taxon>Mucoromycota</taxon>
        <taxon>Mucoromycotina</taxon>
        <taxon>Mucoromycetes</taxon>
        <taxon>Mucorales</taxon>
        <taxon>Syncephalastraceae</taxon>
        <taxon>Syncephalastrum</taxon>
    </lineage>
</organism>
<comment type="caution">
    <text evidence="10">The sequence shown here is derived from an EMBL/GenBank/DDBJ whole genome shotgun (WGS) entry which is preliminary data.</text>
</comment>